<keyword evidence="4" id="KW-1185">Reference proteome</keyword>
<proteinExistence type="predicted"/>
<evidence type="ECO:0000313" key="4">
    <source>
        <dbReference type="Proteomes" id="UP000235145"/>
    </source>
</evidence>
<keyword evidence="2" id="KW-0732">Signal</keyword>
<comment type="caution">
    <text evidence="3">The sequence shown here is derived from an EMBL/GenBank/DDBJ whole genome shotgun (WGS) entry which is preliminary data.</text>
</comment>
<reference evidence="3 4" key="1">
    <citation type="journal article" date="2017" name="Nat. Commun.">
        <title>Genome assembly with in vitro proximity ligation data and whole-genome triplication in lettuce.</title>
        <authorList>
            <person name="Reyes-Chin-Wo S."/>
            <person name="Wang Z."/>
            <person name="Yang X."/>
            <person name="Kozik A."/>
            <person name="Arikit S."/>
            <person name="Song C."/>
            <person name="Xia L."/>
            <person name="Froenicke L."/>
            <person name="Lavelle D.O."/>
            <person name="Truco M.J."/>
            <person name="Xia R."/>
            <person name="Zhu S."/>
            <person name="Xu C."/>
            <person name="Xu H."/>
            <person name="Xu X."/>
            <person name="Cox K."/>
            <person name="Korf I."/>
            <person name="Meyers B.C."/>
            <person name="Michelmore R.W."/>
        </authorList>
    </citation>
    <scope>NUCLEOTIDE SEQUENCE [LARGE SCALE GENOMIC DNA]</scope>
    <source>
        <strain evidence="4">cv. Salinas</strain>
        <tissue evidence="3">Seedlings</tissue>
    </source>
</reference>
<dbReference type="PANTHER" id="PTHR33385:SF4">
    <property type="entry name" value="PROTEIN XRI1"/>
    <property type="match status" value="1"/>
</dbReference>
<feature type="region of interest" description="Disordered" evidence="1">
    <location>
        <begin position="258"/>
        <end position="316"/>
    </location>
</feature>
<evidence type="ECO:0000313" key="3">
    <source>
        <dbReference type="EMBL" id="KAJ0185437.1"/>
    </source>
</evidence>
<dbReference type="AlphaFoldDB" id="A0A9R1UDX3"/>
<feature type="compositionally biased region" description="Basic and acidic residues" evidence="1">
    <location>
        <begin position="272"/>
        <end position="281"/>
    </location>
</feature>
<dbReference type="GO" id="GO:0007140">
    <property type="term" value="P:male meiotic nuclear division"/>
    <property type="evidence" value="ECO:0007669"/>
    <property type="project" value="InterPro"/>
</dbReference>
<dbReference type="Proteomes" id="UP000235145">
    <property type="component" value="Unassembled WGS sequence"/>
</dbReference>
<dbReference type="InterPro" id="IPR039933">
    <property type="entry name" value="XRI1"/>
</dbReference>
<dbReference type="PANTHER" id="PTHR33385">
    <property type="entry name" value="PROTEIN XRI1"/>
    <property type="match status" value="1"/>
</dbReference>
<dbReference type="GO" id="GO:0007143">
    <property type="term" value="P:female meiotic nuclear division"/>
    <property type="evidence" value="ECO:0007669"/>
    <property type="project" value="InterPro"/>
</dbReference>
<evidence type="ECO:0000256" key="1">
    <source>
        <dbReference type="SAM" id="MobiDB-lite"/>
    </source>
</evidence>
<name>A0A9R1UDX3_LACSA</name>
<sequence length="316" mass="35322">MTRILLLLLASSDAFVCEFVCTEMWDWEDEDYGLQTTDASNSLWSNANENEDDLTYVFNETTPAKSFEDLAYQVTDNENINKGKEPYREAYSQAKRRRMLQFDNEILDVDMIPVCGKDFSSTYLKSKEREASLNGALSDINQWVDGFTDDTPASGSGYEGLDQSSEGWLDDCLINDTEMHLCTNDLNPSVQIELTESKNSQSKNDEEIPTPTRKNIILKGKKSFIKTRTTKIASSVVLPFAFVKPCGMQGAVTLKDINQKILTPPPSKSKKSHENENENPEKSYPTSAFSGKPVVGKTKIRTEGGKGSITIMRTKG</sequence>
<feature type="chain" id="PRO_5040489210" description="Protein XRI1" evidence="2">
    <location>
        <begin position="18"/>
        <end position="316"/>
    </location>
</feature>
<gene>
    <name evidence="3" type="ORF">LSAT_V11C900460420</name>
</gene>
<evidence type="ECO:0008006" key="5">
    <source>
        <dbReference type="Google" id="ProtNLM"/>
    </source>
</evidence>
<protein>
    <recommendedName>
        <fullName evidence="5">Protein XRI1</fullName>
    </recommendedName>
</protein>
<feature type="signal peptide" evidence="2">
    <location>
        <begin position="1"/>
        <end position="17"/>
    </location>
</feature>
<evidence type="ECO:0000256" key="2">
    <source>
        <dbReference type="SAM" id="SignalP"/>
    </source>
</evidence>
<accession>A0A9R1UDX3</accession>
<organism evidence="3 4">
    <name type="scientific">Lactuca sativa</name>
    <name type="common">Garden lettuce</name>
    <dbReference type="NCBI Taxonomy" id="4236"/>
    <lineage>
        <taxon>Eukaryota</taxon>
        <taxon>Viridiplantae</taxon>
        <taxon>Streptophyta</taxon>
        <taxon>Embryophyta</taxon>
        <taxon>Tracheophyta</taxon>
        <taxon>Spermatophyta</taxon>
        <taxon>Magnoliopsida</taxon>
        <taxon>eudicotyledons</taxon>
        <taxon>Gunneridae</taxon>
        <taxon>Pentapetalae</taxon>
        <taxon>asterids</taxon>
        <taxon>campanulids</taxon>
        <taxon>Asterales</taxon>
        <taxon>Asteraceae</taxon>
        <taxon>Cichorioideae</taxon>
        <taxon>Cichorieae</taxon>
        <taxon>Lactucinae</taxon>
        <taxon>Lactuca</taxon>
    </lineage>
</organism>
<dbReference type="EMBL" id="NBSK02000009">
    <property type="protein sequence ID" value="KAJ0185437.1"/>
    <property type="molecule type" value="Genomic_DNA"/>
</dbReference>